<dbReference type="Proteomes" id="UP000268727">
    <property type="component" value="Unassembled WGS sequence"/>
</dbReference>
<dbReference type="PANTHER" id="PTHR38041">
    <property type="entry name" value="CHORISMATE MUTASE"/>
    <property type="match status" value="1"/>
</dbReference>
<keyword evidence="4" id="KW-0670">Pyruvate</keyword>
<comment type="caution">
    <text evidence="4">The sequence shown here is derived from an EMBL/GenBank/DDBJ whole genome shotgun (WGS) entry which is preliminary data.</text>
</comment>
<dbReference type="Pfam" id="PF01817">
    <property type="entry name" value="CM_2"/>
    <property type="match status" value="1"/>
</dbReference>
<keyword evidence="1" id="KW-0413">Isomerase</keyword>
<dbReference type="GO" id="GO:0016829">
    <property type="term" value="F:lyase activity"/>
    <property type="evidence" value="ECO:0007669"/>
    <property type="project" value="UniProtKB-KW"/>
</dbReference>
<accession>A0A3N1HFS5</accession>
<keyword evidence="4" id="KW-0456">Lyase</keyword>
<protein>
    <submittedName>
        <fullName evidence="4">Isochorismate pyruvate lyase</fullName>
    </submittedName>
</protein>
<dbReference type="PROSITE" id="PS51168">
    <property type="entry name" value="CHORISMATE_MUT_2"/>
    <property type="match status" value="1"/>
</dbReference>
<reference evidence="4 5" key="1">
    <citation type="submission" date="2018-11" db="EMBL/GenBank/DDBJ databases">
        <title>Sequencing the genomes of 1000 actinobacteria strains.</title>
        <authorList>
            <person name="Klenk H.-P."/>
        </authorList>
    </citation>
    <scope>NUCLEOTIDE SEQUENCE [LARGE SCALE GENOMIC DNA]</scope>
    <source>
        <strain evidence="4 5">DSM 44231</strain>
    </source>
</reference>
<feature type="region of interest" description="Disordered" evidence="2">
    <location>
        <begin position="1"/>
        <end position="21"/>
    </location>
</feature>
<dbReference type="SUPFAM" id="SSF48600">
    <property type="entry name" value="Chorismate mutase II"/>
    <property type="match status" value="1"/>
</dbReference>
<name>A0A3N1HFS5_9PSEU</name>
<dbReference type="EMBL" id="RJKM01000001">
    <property type="protein sequence ID" value="ROP41336.1"/>
    <property type="molecule type" value="Genomic_DNA"/>
</dbReference>
<dbReference type="GO" id="GO:0004106">
    <property type="term" value="F:chorismate mutase activity"/>
    <property type="evidence" value="ECO:0007669"/>
    <property type="project" value="InterPro"/>
</dbReference>
<dbReference type="InterPro" id="IPR051331">
    <property type="entry name" value="Chorismate_mutase-related"/>
</dbReference>
<dbReference type="SMART" id="SM00830">
    <property type="entry name" value="CM_2"/>
    <property type="match status" value="1"/>
</dbReference>
<dbReference type="GO" id="GO:0009697">
    <property type="term" value="P:salicylic acid biosynthetic process"/>
    <property type="evidence" value="ECO:0007669"/>
    <property type="project" value="TreeGrafter"/>
</dbReference>
<dbReference type="Gene3D" id="1.20.59.10">
    <property type="entry name" value="Chorismate mutase"/>
    <property type="match status" value="1"/>
</dbReference>
<dbReference type="InterPro" id="IPR036263">
    <property type="entry name" value="Chorismate_II_sf"/>
</dbReference>
<dbReference type="GO" id="GO:0046417">
    <property type="term" value="P:chorismate metabolic process"/>
    <property type="evidence" value="ECO:0007669"/>
    <property type="project" value="InterPro"/>
</dbReference>
<feature type="compositionally biased region" description="Low complexity" evidence="2">
    <location>
        <begin position="1"/>
        <end position="11"/>
    </location>
</feature>
<evidence type="ECO:0000259" key="3">
    <source>
        <dbReference type="PROSITE" id="PS51168"/>
    </source>
</evidence>
<gene>
    <name evidence="4" type="ORF">EDD40_6765</name>
</gene>
<evidence type="ECO:0000256" key="1">
    <source>
        <dbReference type="ARBA" id="ARBA00023235"/>
    </source>
</evidence>
<dbReference type="InterPro" id="IPR036979">
    <property type="entry name" value="CM_dom_sf"/>
</dbReference>
<evidence type="ECO:0000313" key="5">
    <source>
        <dbReference type="Proteomes" id="UP000268727"/>
    </source>
</evidence>
<evidence type="ECO:0000256" key="2">
    <source>
        <dbReference type="SAM" id="MobiDB-lite"/>
    </source>
</evidence>
<proteinExistence type="predicted"/>
<dbReference type="AlphaFoldDB" id="A0A3N1HFS5"/>
<sequence>MPDFDSASSPATPTPAPALPPASLDEVRARIDVIDSELVRLLARRQDLVRAAAAFKVDDQAVRAPDRVAKVIASVRERAAAAGLEPVVAEAVWRAMIGAFIEVELAQHAAGRDAGSPSGA</sequence>
<dbReference type="InterPro" id="IPR002701">
    <property type="entry name" value="CM_II_prokaryot"/>
</dbReference>
<dbReference type="PANTHER" id="PTHR38041:SF1">
    <property type="entry name" value="CHORISMATE MUTASE"/>
    <property type="match status" value="1"/>
</dbReference>
<feature type="domain" description="Chorismate mutase" evidence="3">
    <location>
        <begin position="18"/>
        <end position="108"/>
    </location>
</feature>
<evidence type="ECO:0000313" key="4">
    <source>
        <dbReference type="EMBL" id="ROP41336.1"/>
    </source>
</evidence>
<organism evidence="4 5">
    <name type="scientific">Saccharothrix texasensis</name>
    <dbReference type="NCBI Taxonomy" id="103734"/>
    <lineage>
        <taxon>Bacteria</taxon>
        <taxon>Bacillati</taxon>
        <taxon>Actinomycetota</taxon>
        <taxon>Actinomycetes</taxon>
        <taxon>Pseudonocardiales</taxon>
        <taxon>Pseudonocardiaceae</taxon>
        <taxon>Saccharothrix</taxon>
    </lineage>
</organism>
<keyword evidence="5" id="KW-1185">Reference proteome</keyword>